<evidence type="ECO:0000313" key="2">
    <source>
        <dbReference type="Proteomes" id="UP000267128"/>
    </source>
</evidence>
<evidence type="ECO:0000313" key="1">
    <source>
        <dbReference type="EMBL" id="RNL66231.1"/>
    </source>
</evidence>
<gene>
    <name evidence="1" type="ORF">EFK50_00985</name>
</gene>
<organism evidence="1 2">
    <name type="scientific">Nocardioides marmoriginsengisoli</name>
    <dbReference type="NCBI Taxonomy" id="661483"/>
    <lineage>
        <taxon>Bacteria</taxon>
        <taxon>Bacillati</taxon>
        <taxon>Actinomycetota</taxon>
        <taxon>Actinomycetes</taxon>
        <taxon>Propionibacteriales</taxon>
        <taxon>Nocardioidaceae</taxon>
        <taxon>Nocardioides</taxon>
    </lineage>
</organism>
<dbReference type="AlphaFoldDB" id="A0A3N0CSI4"/>
<dbReference type="EMBL" id="RJSE01000001">
    <property type="protein sequence ID" value="RNL66231.1"/>
    <property type="molecule type" value="Genomic_DNA"/>
</dbReference>
<protein>
    <submittedName>
        <fullName evidence="1">Uncharacterized protein</fullName>
    </submittedName>
</protein>
<reference evidence="1 2" key="1">
    <citation type="submission" date="2018-11" db="EMBL/GenBank/DDBJ databases">
        <authorList>
            <person name="Li F."/>
        </authorList>
    </citation>
    <scope>NUCLEOTIDE SEQUENCE [LARGE SCALE GENOMIC DNA]</scope>
    <source>
        <strain evidence="1 2">Gsoil 097</strain>
    </source>
</reference>
<accession>A0A3N0CSI4</accession>
<dbReference type="RefSeq" id="WP_123225676.1">
    <property type="nucleotide sequence ID" value="NZ_RJSE01000001.1"/>
</dbReference>
<sequence length="97" mass="10532">MSETPTPEPFTCDGCGQTDTDPMIHVGFINWKKDERTTIAEPSFHHDCLPDELAAELVGPQNAVAAAAVEAAHSGIRGEALREFIQAQPNDNDLEEN</sequence>
<dbReference type="Proteomes" id="UP000267128">
    <property type="component" value="Unassembled WGS sequence"/>
</dbReference>
<name>A0A3N0CSI4_9ACTN</name>
<proteinExistence type="predicted"/>
<comment type="caution">
    <text evidence="1">The sequence shown here is derived from an EMBL/GenBank/DDBJ whole genome shotgun (WGS) entry which is preliminary data.</text>
</comment>
<keyword evidence="2" id="KW-1185">Reference proteome</keyword>